<feature type="domain" description="G-protein coupled receptors family 1 profile" evidence="11">
    <location>
        <begin position="47"/>
        <end position="304"/>
    </location>
</feature>
<evidence type="ECO:0000256" key="3">
    <source>
        <dbReference type="ARBA" id="ARBA00018873"/>
    </source>
</evidence>
<dbReference type="PROSITE" id="PS00237">
    <property type="entry name" value="G_PROTEIN_RECEP_F1_1"/>
    <property type="match status" value="1"/>
</dbReference>
<dbReference type="FunCoup" id="A0A667ZYV7">
    <property type="interactions" value="1"/>
</dbReference>
<dbReference type="PROSITE" id="PS50262">
    <property type="entry name" value="G_PROTEIN_RECEP_F1_2"/>
    <property type="match status" value="1"/>
</dbReference>
<keyword evidence="6 10" id="KW-0472">Membrane</keyword>
<dbReference type="Ensembl" id="ENSMMDT00005044990.1">
    <property type="protein sequence ID" value="ENSMMDP00005044108.1"/>
    <property type="gene ID" value="ENSMMDG00005020258.1"/>
</dbReference>
<feature type="region of interest" description="Disordered" evidence="9">
    <location>
        <begin position="495"/>
        <end position="514"/>
    </location>
</feature>
<reference evidence="12" key="1">
    <citation type="submission" date="2019-06" db="EMBL/GenBank/DDBJ databases">
        <authorList>
            <consortium name="Wellcome Sanger Institute Data Sharing"/>
        </authorList>
    </citation>
    <scope>NUCLEOTIDE SEQUENCE [LARGE SCALE GENOMIC DNA]</scope>
</reference>
<dbReference type="PRINTS" id="PR00237">
    <property type="entry name" value="GPCRRHODOPSN"/>
</dbReference>
<evidence type="ECO:0000259" key="11">
    <source>
        <dbReference type="PROSITE" id="PS50262"/>
    </source>
</evidence>
<feature type="transmembrane region" description="Helical" evidence="10">
    <location>
        <begin position="150"/>
        <end position="169"/>
    </location>
</feature>
<dbReference type="SUPFAM" id="SSF81321">
    <property type="entry name" value="Family A G protein-coupled receptor-like"/>
    <property type="match status" value="1"/>
</dbReference>
<comment type="subcellular location">
    <subcellularLocation>
        <location evidence="2">Membrane</location>
    </subcellularLocation>
</comment>
<feature type="compositionally biased region" description="Polar residues" evidence="9">
    <location>
        <begin position="437"/>
        <end position="455"/>
    </location>
</feature>
<dbReference type="InterPro" id="IPR000276">
    <property type="entry name" value="GPCR_Rhodpsn"/>
</dbReference>
<name>A0A667ZYV7_9TELE</name>
<evidence type="ECO:0000256" key="2">
    <source>
        <dbReference type="ARBA" id="ARBA00004370"/>
    </source>
</evidence>
<dbReference type="InterPro" id="IPR017452">
    <property type="entry name" value="GPCR_Rhodpsn_7TM"/>
</dbReference>
<dbReference type="Pfam" id="PF00001">
    <property type="entry name" value="7tm_1"/>
    <property type="match status" value="1"/>
</dbReference>
<reference evidence="12" key="2">
    <citation type="submission" date="2025-08" db="UniProtKB">
        <authorList>
            <consortium name="Ensembl"/>
        </authorList>
    </citation>
    <scope>IDENTIFICATION</scope>
</reference>
<dbReference type="PRINTS" id="PR01846">
    <property type="entry name" value="TRHRFAMILY"/>
</dbReference>
<evidence type="ECO:0000256" key="10">
    <source>
        <dbReference type="SAM" id="Phobius"/>
    </source>
</evidence>
<dbReference type="GO" id="GO:0007200">
    <property type="term" value="P:phospholipase C-activating G protein-coupled receptor signaling pathway"/>
    <property type="evidence" value="ECO:0007669"/>
    <property type="project" value="TreeGrafter"/>
</dbReference>
<dbReference type="CDD" id="cd14995">
    <property type="entry name" value="7tmA_TRH-R"/>
    <property type="match status" value="1"/>
</dbReference>
<keyword evidence="8" id="KW-0297">G-protein coupled receptor</keyword>
<evidence type="ECO:0000256" key="8">
    <source>
        <dbReference type="RuleBase" id="RU000688"/>
    </source>
</evidence>
<keyword evidence="8" id="KW-0675">Receptor</keyword>
<evidence type="ECO:0000313" key="13">
    <source>
        <dbReference type="Proteomes" id="UP000472263"/>
    </source>
</evidence>
<feature type="region of interest" description="Disordered" evidence="9">
    <location>
        <begin position="341"/>
        <end position="424"/>
    </location>
</feature>
<accession>A0A667ZYV7</accession>
<evidence type="ECO:0000256" key="9">
    <source>
        <dbReference type="SAM" id="MobiDB-lite"/>
    </source>
</evidence>
<feature type="region of interest" description="Disordered" evidence="9">
    <location>
        <begin position="437"/>
        <end position="481"/>
    </location>
</feature>
<evidence type="ECO:0000256" key="7">
    <source>
        <dbReference type="ARBA" id="ARBA00032251"/>
    </source>
</evidence>
<dbReference type="GeneTree" id="ENSGT01150000286932"/>
<keyword evidence="13" id="KW-1185">Reference proteome</keyword>
<dbReference type="PRINTS" id="PR00751">
    <property type="entry name" value="THYROLIBRINR"/>
</dbReference>
<proteinExistence type="inferred from homology"/>
<gene>
    <name evidence="12" type="primary">trhr2</name>
</gene>
<feature type="transmembrane region" description="Helical" evidence="10">
    <location>
        <begin position="32"/>
        <end position="56"/>
    </location>
</feature>
<dbReference type="Proteomes" id="UP000472263">
    <property type="component" value="Chromosome 6"/>
</dbReference>
<feature type="transmembrane region" description="Helical" evidence="10">
    <location>
        <begin position="284"/>
        <end position="306"/>
    </location>
</feature>
<dbReference type="PANTHER" id="PTHR46061">
    <property type="entry name" value="THYROTROPIN-RELEASING HORMONE RECEPTOR"/>
    <property type="match status" value="1"/>
</dbReference>
<sequence>MADNVSSRIDTPTNISLTPSDSVSESLEYKTVSVFLVLLVCFVGIVGNIMVVLVVLTTRHMRTPTNCYLVSLAIADLTVLVAAGLPNISDSLTGTWVFGHAGCLGITYLQYLGINVSSCSITAFTVERYIAICHPMRAQTVCTVSRAKRIITGVWIFTCVYCMLWFFLVDIQVSQDGHIQCGYKVKRDLYLPIYLIDFAIFYVVPLLLAIVLYGLIARILYLRGINLVHKEIHLTCGPLMYLSSHLQVTKMLAVVVILFALLWMPYRTLVLINSFVSTPYLDAWFLLFCRTCIYANSAINPIIYNVMSQKFRSAFRGLYRCQRLEANQRTLSVIQANYSTVRDPRTSQPKSNGTNEKAKRATFTTETGTVTKDNGNDTMAANGRNAEDPLDTNCQADFSFSMDPIETSPSSARKDVGPTNLEGKKHVNISTLNEWQSVKSTESQSDCLDTSSSTDMKVVGPVEPPLSNDKKALGSTELSSYNGKTSLSSLKSFTANEEKGVGSTESSSSSDKEVAGFVELPSTNDKKALGSTVLSLSNDKKPMASTELLSSKDKTVLSSTEVPSSNVKKAAGSTEISSSKDNKAVDYAFKGSVLGSDKRETKTDPQSFHDSNVVDRTESYVATDDRSKDLIVSKPGTEQSDKDCWTEDRRNATNKITFTTGQTQKRADAMIPGVV</sequence>
<feature type="transmembrane region" description="Helical" evidence="10">
    <location>
        <begin position="189"/>
        <end position="216"/>
    </location>
</feature>
<evidence type="ECO:0000256" key="4">
    <source>
        <dbReference type="ARBA" id="ARBA00022692"/>
    </source>
</evidence>
<evidence type="ECO:0000256" key="6">
    <source>
        <dbReference type="ARBA" id="ARBA00023136"/>
    </source>
</evidence>
<comment type="similarity">
    <text evidence="8">Belongs to the G-protein coupled receptor 1 family.</text>
</comment>
<reference evidence="12" key="3">
    <citation type="submission" date="2025-09" db="UniProtKB">
        <authorList>
            <consortium name="Ensembl"/>
        </authorList>
    </citation>
    <scope>IDENTIFICATION</scope>
</reference>
<dbReference type="AlphaFoldDB" id="A0A667ZYV7"/>
<feature type="transmembrane region" description="Helical" evidence="10">
    <location>
        <begin position="108"/>
        <end position="130"/>
    </location>
</feature>
<organism evidence="12 13">
    <name type="scientific">Myripristis murdjan</name>
    <name type="common">pinecone soldierfish</name>
    <dbReference type="NCBI Taxonomy" id="586833"/>
    <lineage>
        <taxon>Eukaryota</taxon>
        <taxon>Metazoa</taxon>
        <taxon>Chordata</taxon>
        <taxon>Craniata</taxon>
        <taxon>Vertebrata</taxon>
        <taxon>Euteleostomi</taxon>
        <taxon>Actinopterygii</taxon>
        <taxon>Neopterygii</taxon>
        <taxon>Teleostei</taxon>
        <taxon>Neoteleostei</taxon>
        <taxon>Acanthomorphata</taxon>
        <taxon>Holocentriformes</taxon>
        <taxon>Holocentridae</taxon>
        <taxon>Myripristis</taxon>
    </lineage>
</organism>
<dbReference type="PANTHER" id="PTHR46061:SF5">
    <property type="entry name" value="THYROTROPIN-RELEASING HORMONE RECEPTOR"/>
    <property type="match status" value="1"/>
</dbReference>
<protein>
    <recommendedName>
        <fullName evidence="3">Thyrotropin-releasing hormone receptor</fullName>
    </recommendedName>
    <alternativeName>
        <fullName evidence="7">Thyroliberin receptor</fullName>
    </alternativeName>
</protein>
<keyword evidence="8" id="KW-0807">Transducer</keyword>
<evidence type="ECO:0000256" key="5">
    <source>
        <dbReference type="ARBA" id="ARBA00022989"/>
    </source>
</evidence>
<feature type="compositionally biased region" description="Polar residues" evidence="9">
    <location>
        <begin position="362"/>
        <end position="379"/>
    </location>
</feature>
<dbReference type="Gene3D" id="1.20.1070.10">
    <property type="entry name" value="Rhodopsin 7-helix transmembrane proteins"/>
    <property type="match status" value="1"/>
</dbReference>
<feature type="transmembrane region" description="Helical" evidence="10">
    <location>
        <begin position="248"/>
        <end position="264"/>
    </location>
</feature>
<evidence type="ECO:0000313" key="12">
    <source>
        <dbReference type="Ensembl" id="ENSMMDP00005044108.1"/>
    </source>
</evidence>
<feature type="transmembrane region" description="Helical" evidence="10">
    <location>
        <begin position="68"/>
        <end position="88"/>
    </location>
</feature>
<evidence type="ECO:0000256" key="1">
    <source>
        <dbReference type="ARBA" id="ARBA00004100"/>
    </source>
</evidence>
<feature type="compositionally biased region" description="Polar residues" evidence="9">
    <location>
        <begin position="341"/>
        <end position="355"/>
    </location>
</feature>
<keyword evidence="4 8" id="KW-0812">Transmembrane</keyword>
<dbReference type="GO" id="GO:0004997">
    <property type="term" value="F:thyrotropin-releasing hormone receptor activity"/>
    <property type="evidence" value="ECO:0007669"/>
    <property type="project" value="InterPro"/>
</dbReference>
<dbReference type="InParanoid" id="A0A667ZYV7"/>
<keyword evidence="5 10" id="KW-1133">Transmembrane helix</keyword>
<dbReference type="InterPro" id="IPR002120">
    <property type="entry name" value="TRH_rcpt_1"/>
</dbReference>
<dbReference type="GO" id="GO:0016020">
    <property type="term" value="C:membrane"/>
    <property type="evidence" value="ECO:0007669"/>
    <property type="project" value="UniProtKB-SubCell"/>
</dbReference>
<comment type="function">
    <text evidence="1">Receptor for thyrotropin-releasing hormone (TRH). Upon ligand binding, this G-protein-coupled receptor triggers activation of the phosphatidylinositol (IP3)-calcium-protein kinase C (PKC) pathway.</text>
</comment>